<dbReference type="WBParaSite" id="TMUE_1000004821.1">
    <property type="protein sequence ID" value="TMUE_1000004821.1"/>
    <property type="gene ID" value="WBGene00294359"/>
</dbReference>
<evidence type="ECO:0000313" key="2">
    <source>
        <dbReference type="WBParaSite" id="TMUE_1000004821.1"/>
    </source>
</evidence>
<accession>A0A5S6QBV9</accession>
<organism evidence="1 2">
    <name type="scientific">Trichuris muris</name>
    <name type="common">Mouse whipworm</name>
    <dbReference type="NCBI Taxonomy" id="70415"/>
    <lineage>
        <taxon>Eukaryota</taxon>
        <taxon>Metazoa</taxon>
        <taxon>Ecdysozoa</taxon>
        <taxon>Nematoda</taxon>
        <taxon>Enoplea</taxon>
        <taxon>Dorylaimia</taxon>
        <taxon>Trichinellida</taxon>
        <taxon>Trichuridae</taxon>
        <taxon>Trichuris</taxon>
    </lineage>
</organism>
<dbReference type="InterPro" id="IPR045126">
    <property type="entry name" value="TRAPPC10/Trs130"/>
</dbReference>
<dbReference type="Proteomes" id="UP000046395">
    <property type="component" value="Unassembled WGS sequence"/>
</dbReference>
<dbReference type="PANTHER" id="PTHR13251:SF3">
    <property type="entry name" value="TRAFFICKING PROTEIN PARTICLE COMPLEX SUBUNIT 10"/>
    <property type="match status" value="1"/>
</dbReference>
<dbReference type="GO" id="GO:0006891">
    <property type="term" value="P:intra-Golgi vesicle-mediated transport"/>
    <property type="evidence" value="ECO:0007669"/>
    <property type="project" value="TreeGrafter"/>
</dbReference>
<keyword evidence="1" id="KW-1185">Reference proteome</keyword>
<proteinExistence type="predicted"/>
<protein>
    <submittedName>
        <fullName evidence="2">Trafficking protein particle complex subunit 11 domain-containing protein</fullName>
    </submittedName>
</protein>
<name>A0A5S6QBV9_TRIMR</name>
<reference evidence="2" key="1">
    <citation type="submission" date="2019-12" db="UniProtKB">
        <authorList>
            <consortium name="WormBaseParasite"/>
        </authorList>
    </citation>
    <scope>IDENTIFICATION</scope>
</reference>
<dbReference type="PANTHER" id="PTHR13251">
    <property type="entry name" value="EPILEPSY HOLOPROSENCEPHALY CANDIDATE 1/TMEM1"/>
    <property type="match status" value="1"/>
</dbReference>
<dbReference type="GO" id="GO:1990071">
    <property type="term" value="C:TRAPPII protein complex"/>
    <property type="evidence" value="ECO:0007669"/>
    <property type="project" value="InterPro"/>
</dbReference>
<sequence>MLRHPLFSWSGSASAFGRFSSYYGNEFGRLRCTVPLKEEDDQLVITLNNLQWRKFDGCPCQDGWVGFPLGALLHVFFIDESQYGHEENPNVLEELLEWTGRMEDAESYVIFVNYEKRSSFKSGIKLSDKLDYLLGNFRDRVVFVSGGEYKTGFVLNEFQRRIVASVGFVVRKQICRIRLLMESCLQMDWDFGEYVLSKLQLASLYFSFGKGILVLKHLNELDASIKSAIHHALVASKGCDGVRVSWLEKLVKGFWLKPFCSYVGLTDCMQRLPDVTVNAVQCYRLRDIRLLMFTFQAAVLLHSFNGGFHSSNDYPTSLNKVDIFRLCNNMLTALTTEESLLTKNPSGMNISLSLWGTKILLEAMELVLGGVLTKDFYSICTLCPSVLVTLNNFVSTIGNNVHAFSQPLSPSPSTSQQRNLAEKLECKLLSELVKSAAAFSQVYSELTGKSVEVMKSAKWPRHALLLNLRFARFLKNCGEFEKCALVYREVLFELRKDGWLALYRMLLSEAEDILIHFSELLSFEFTSPCVGDSSAELSPNGQFPERTWLTEGSRTDLLAIAGNGQRSEGACNGKIISDHNASVQSTFPKRRGDVLQSLCNLADGTNSQRSFVTSKRVHVVLKPGSNEVVFSAQIPDVGLYLPDHIHVESEWGSYTHPLERSISKATIFRCTPPKCRLTLPNRDKNDRKDFIFGGVLQPVILLLEWVPPSCYSHSGNCSIQLQSVDRLLQFEDPSAQILEQAAVLLPTVCGEQRLTYRVNVFCRNPVGGKQSVSMIVRFGRWSFEMSLIVRQIFDCMSSLKMVSSESALFSVTFTNRYPLTIIPLMPHIHDRNAMTATEHEFELVNEEVKAFQTFCPNTFVWKLNSSLAVQAALQLSYTVSGSEKLYTYEACFDLKVPVIVEAYGSITSDVAVYRVNCFYEFAVVLKCRSLLLRSDKVRLWLADQIKGCWTFRHENEAHVAPAIAGYLPLPVVEMETDSVNFPNVQLCYRSRAKQVHVVAAAEYFKQIIKRSAQ</sequence>
<evidence type="ECO:0000313" key="1">
    <source>
        <dbReference type="Proteomes" id="UP000046395"/>
    </source>
</evidence>
<dbReference type="GO" id="GO:0034498">
    <property type="term" value="P:early endosome to Golgi transport"/>
    <property type="evidence" value="ECO:0007669"/>
    <property type="project" value="TreeGrafter"/>
</dbReference>
<dbReference type="GO" id="GO:0005829">
    <property type="term" value="C:cytosol"/>
    <property type="evidence" value="ECO:0007669"/>
    <property type="project" value="GOC"/>
</dbReference>
<dbReference type="AlphaFoldDB" id="A0A5S6QBV9"/>